<dbReference type="RefSeq" id="WP_259806341.1">
    <property type="nucleotide sequence ID" value="NZ_CP080776.1"/>
</dbReference>
<reference evidence="1" key="1">
    <citation type="submission" date="2021-08" db="EMBL/GenBank/DDBJ databases">
        <authorList>
            <person name="Nwanade C."/>
            <person name="Wang M."/>
            <person name="Masoudi A."/>
            <person name="Yu Z."/>
            <person name="Liu J."/>
        </authorList>
    </citation>
    <scope>NUCLEOTIDE SEQUENCE</scope>
    <source>
        <strain evidence="1">S056</strain>
    </source>
</reference>
<evidence type="ECO:0000313" key="1">
    <source>
        <dbReference type="EMBL" id="UWP95986.1"/>
    </source>
</evidence>
<evidence type="ECO:0000313" key="2">
    <source>
        <dbReference type="Proteomes" id="UP001057991"/>
    </source>
</evidence>
<sequence>MKPFCQRCLVEEKIVKSHAIPNSFFRKLLRGESSGQFIDITTGAEKNLISQNSGAAPLLCEKCEGWFNDCFDKPIDRILDNHLKKSIRHRGVQYVQGSTNCLAGFITSVLWRAAISGNKRYDAMAIDPKLAEFLHSMLISDGTDFFTYGSFYLRRLTSGETNLPSQTFDSMIMPPGVDGGYSGKGVCWKFAGRGFMFAAIFPKLSRTEQNSLDCLSRNKSAFRVRPLAAYNDPDVARILRYGMEKDRLGHSTI</sequence>
<proteinExistence type="predicted"/>
<dbReference type="AlphaFoldDB" id="A0A9Q9LVK4"/>
<dbReference type="Proteomes" id="UP001057991">
    <property type="component" value="Chromosome"/>
</dbReference>
<name>A0A9Q9LVK4_9RHOB</name>
<accession>A0A9Q9LVK4</accession>
<dbReference type="EMBL" id="CP080776">
    <property type="protein sequence ID" value="UWP95986.1"/>
    <property type="molecule type" value="Genomic_DNA"/>
</dbReference>
<protein>
    <submittedName>
        <fullName evidence="1">Uncharacterized protein</fullName>
    </submittedName>
</protein>
<gene>
    <name evidence="1" type="ORF">K3X48_03035</name>
</gene>
<organism evidence="1 2">
    <name type="scientific">Aliiroseovarius crassostreae</name>
    <dbReference type="NCBI Taxonomy" id="154981"/>
    <lineage>
        <taxon>Bacteria</taxon>
        <taxon>Pseudomonadati</taxon>
        <taxon>Pseudomonadota</taxon>
        <taxon>Alphaproteobacteria</taxon>
        <taxon>Rhodobacterales</taxon>
        <taxon>Paracoccaceae</taxon>
        <taxon>Aliiroseovarius</taxon>
    </lineage>
</organism>